<reference evidence="3" key="1">
    <citation type="journal article" date="2019" name="Int. J. Syst. Evol. Microbiol.">
        <title>The Global Catalogue of Microorganisms (GCM) 10K type strain sequencing project: providing services to taxonomists for standard genome sequencing and annotation.</title>
        <authorList>
            <consortium name="The Broad Institute Genomics Platform"/>
            <consortium name="The Broad Institute Genome Sequencing Center for Infectious Disease"/>
            <person name="Wu L."/>
            <person name="Ma J."/>
        </authorList>
    </citation>
    <scope>NUCLEOTIDE SEQUENCE [LARGE SCALE GENOMIC DNA]</scope>
    <source>
        <strain evidence="3">JCM 4816</strain>
    </source>
</reference>
<keyword evidence="1" id="KW-1133">Transmembrane helix</keyword>
<organism evidence="2 3">
    <name type="scientific">Streptacidiphilus monticola</name>
    <dbReference type="NCBI Taxonomy" id="2161674"/>
    <lineage>
        <taxon>Bacteria</taxon>
        <taxon>Bacillati</taxon>
        <taxon>Actinomycetota</taxon>
        <taxon>Actinomycetes</taxon>
        <taxon>Kitasatosporales</taxon>
        <taxon>Streptomycetaceae</taxon>
        <taxon>Streptacidiphilus</taxon>
    </lineage>
</organism>
<dbReference type="EMBL" id="JBHSQJ010000054">
    <property type="protein sequence ID" value="MFC5908284.1"/>
    <property type="molecule type" value="Genomic_DNA"/>
</dbReference>
<sequence>MRSDCRFRAVGLVLLVAGLLAAAVDATGLWGLPLVGAVALIAWLPVRRGLQARRTVAQTVDSLARATELAGYTLPGHARRVCATAHAVGRELGLRGPALRTLEQAALMHDVGQLSLVDPVPGGATALLSREERRRIARLGSEVVRQSGVAPEVAAVVAQLGEPAATDAASGAAELPLATRILRVVNDFDDLASDDPGPARRAEVLAQLRRGARQGEYDPRVVAVLARVAEPASPR</sequence>
<accession>A0ABW1G3R6</accession>
<evidence type="ECO:0000256" key="1">
    <source>
        <dbReference type="SAM" id="Phobius"/>
    </source>
</evidence>
<dbReference type="InterPro" id="IPR003607">
    <property type="entry name" value="HD/PDEase_dom"/>
</dbReference>
<name>A0ABW1G3R6_9ACTN</name>
<dbReference type="RefSeq" id="WP_380583278.1">
    <property type="nucleotide sequence ID" value="NZ_JBHSQJ010000054.1"/>
</dbReference>
<evidence type="ECO:0000313" key="3">
    <source>
        <dbReference type="Proteomes" id="UP001596174"/>
    </source>
</evidence>
<keyword evidence="3" id="KW-1185">Reference proteome</keyword>
<dbReference type="Proteomes" id="UP001596174">
    <property type="component" value="Unassembled WGS sequence"/>
</dbReference>
<comment type="caution">
    <text evidence="2">The sequence shown here is derived from an EMBL/GenBank/DDBJ whole genome shotgun (WGS) entry which is preliminary data.</text>
</comment>
<proteinExistence type="predicted"/>
<dbReference type="Pfam" id="PF13487">
    <property type="entry name" value="HD_5"/>
    <property type="match status" value="1"/>
</dbReference>
<feature type="transmembrane region" description="Helical" evidence="1">
    <location>
        <begin position="7"/>
        <end position="24"/>
    </location>
</feature>
<protein>
    <submittedName>
        <fullName evidence="2">HD-GYP domain-containing protein</fullName>
        <ecNumber evidence="2">3.1.4.-</ecNumber>
    </submittedName>
</protein>
<keyword evidence="1" id="KW-0812">Transmembrane</keyword>
<feature type="transmembrane region" description="Helical" evidence="1">
    <location>
        <begin position="30"/>
        <end position="46"/>
    </location>
</feature>
<dbReference type="SUPFAM" id="SSF109604">
    <property type="entry name" value="HD-domain/PDEase-like"/>
    <property type="match status" value="1"/>
</dbReference>
<evidence type="ECO:0000313" key="2">
    <source>
        <dbReference type="EMBL" id="MFC5908284.1"/>
    </source>
</evidence>
<dbReference type="Gene3D" id="1.10.3210.10">
    <property type="entry name" value="Hypothetical protein af1432"/>
    <property type="match status" value="1"/>
</dbReference>
<dbReference type="PANTHER" id="PTHR45228:SF4">
    <property type="entry name" value="LIPOPROTEIN"/>
    <property type="match status" value="1"/>
</dbReference>
<keyword evidence="1" id="KW-0472">Membrane</keyword>
<gene>
    <name evidence="2" type="ORF">ACFP3V_13820</name>
</gene>
<dbReference type="CDD" id="cd00077">
    <property type="entry name" value="HDc"/>
    <property type="match status" value="1"/>
</dbReference>
<dbReference type="InterPro" id="IPR052020">
    <property type="entry name" value="Cyclic_di-GMP/3'3'-cGAMP_PDE"/>
</dbReference>
<dbReference type="EC" id="3.1.4.-" evidence="2"/>
<keyword evidence="2" id="KW-0378">Hydrolase</keyword>
<dbReference type="PANTHER" id="PTHR45228">
    <property type="entry name" value="CYCLIC DI-GMP PHOSPHODIESTERASE TM_0186-RELATED"/>
    <property type="match status" value="1"/>
</dbReference>
<dbReference type="GO" id="GO:0016787">
    <property type="term" value="F:hydrolase activity"/>
    <property type="evidence" value="ECO:0007669"/>
    <property type="project" value="UniProtKB-KW"/>
</dbReference>